<organism evidence="2 3">
    <name type="scientific">Caldibacillus debilis</name>
    <dbReference type="NCBI Taxonomy" id="301148"/>
    <lineage>
        <taxon>Bacteria</taxon>
        <taxon>Bacillati</taxon>
        <taxon>Bacillota</taxon>
        <taxon>Bacilli</taxon>
        <taxon>Bacillales</taxon>
        <taxon>Bacillaceae</taxon>
        <taxon>Caldibacillus</taxon>
    </lineage>
</organism>
<dbReference type="Proteomes" id="UP000075683">
    <property type="component" value="Unassembled WGS sequence"/>
</dbReference>
<proteinExistence type="predicted"/>
<gene>
    <name evidence="2" type="ORF">B4135_0273</name>
</gene>
<dbReference type="AlphaFoldDB" id="A0A150MES2"/>
<evidence type="ECO:0000313" key="2">
    <source>
        <dbReference type="EMBL" id="KYD22772.1"/>
    </source>
</evidence>
<reference evidence="2 3" key="1">
    <citation type="submission" date="2016-01" db="EMBL/GenBank/DDBJ databases">
        <title>Draft Genome Sequences of Seven Thermophilic Sporeformers Isolated from Foods.</title>
        <authorList>
            <person name="Berendsen E.M."/>
            <person name="Wells-Bennik M.H."/>
            <person name="Krawcyk A.O."/>
            <person name="De Jong A."/>
            <person name="Holsappel S."/>
            <person name="Eijlander R.T."/>
            <person name="Kuipers O.P."/>
        </authorList>
    </citation>
    <scope>NUCLEOTIDE SEQUENCE [LARGE SCALE GENOMIC DNA]</scope>
    <source>
        <strain evidence="2 3">B4135</strain>
    </source>
</reference>
<sequence length="55" mass="5744">MAAAGFGLPGGNAGRIPSFPTGRPGWDGREALAPFPFPSREREERGVDGGMASWV</sequence>
<protein>
    <submittedName>
        <fullName evidence="2">Uncharacterized protein</fullName>
    </submittedName>
</protein>
<name>A0A150MES2_9BACI</name>
<evidence type="ECO:0000313" key="3">
    <source>
        <dbReference type="Proteomes" id="UP000075683"/>
    </source>
</evidence>
<accession>A0A150MES2</accession>
<dbReference type="EMBL" id="LQYT01000007">
    <property type="protein sequence ID" value="KYD22772.1"/>
    <property type="molecule type" value="Genomic_DNA"/>
</dbReference>
<comment type="caution">
    <text evidence="2">The sequence shown here is derived from an EMBL/GenBank/DDBJ whole genome shotgun (WGS) entry which is preliminary data.</text>
</comment>
<evidence type="ECO:0000256" key="1">
    <source>
        <dbReference type="SAM" id="MobiDB-lite"/>
    </source>
</evidence>
<feature type="region of interest" description="Disordered" evidence="1">
    <location>
        <begin position="1"/>
        <end position="55"/>
    </location>
</feature>